<evidence type="ECO:0000259" key="5">
    <source>
        <dbReference type="PROSITE" id="PS50222"/>
    </source>
</evidence>
<dbReference type="PROSITE" id="PS00018">
    <property type="entry name" value="EF_HAND_1"/>
    <property type="match status" value="10"/>
</dbReference>
<dbReference type="InterPro" id="IPR018247">
    <property type="entry name" value="EF_Hand_1_Ca_BS"/>
</dbReference>
<evidence type="ECO:0000256" key="4">
    <source>
        <dbReference type="SAM" id="MobiDB-lite"/>
    </source>
</evidence>
<name>T0RXT4_SAPDV</name>
<dbReference type="SMART" id="SM00054">
    <property type="entry name" value="EFh"/>
    <property type="match status" value="13"/>
</dbReference>
<feature type="domain" description="EF-hand" evidence="5">
    <location>
        <begin position="603"/>
        <end position="638"/>
    </location>
</feature>
<feature type="compositionally biased region" description="Basic residues" evidence="4">
    <location>
        <begin position="1216"/>
        <end position="1225"/>
    </location>
</feature>
<feature type="domain" description="EF-hand" evidence="5">
    <location>
        <begin position="1278"/>
        <end position="1313"/>
    </location>
</feature>
<feature type="region of interest" description="Disordered" evidence="4">
    <location>
        <begin position="319"/>
        <end position="345"/>
    </location>
</feature>
<dbReference type="EMBL" id="JH767152">
    <property type="protein sequence ID" value="EQC35167.1"/>
    <property type="molecule type" value="Genomic_DNA"/>
</dbReference>
<sequence length="1885" mass="210222">MFKKLVKRSRRHDSDDDEPNDRQRISVGSKSTKKPKSKKTAAFLDADTLGALSSAVAGKHKLSPARLCRVFEKYDTDEVGVVDDATFAKCIKKLGVGWSKDQLSVVQDCFRVRRQAIDYYSFVDFATSTRDSEKLSAVAAALSEAIADYDKRSGEQPFNLYESLERADKNERGWLAPDVFRKCLTRPVDMELTSKQVSLLLDRFSFEYDTNNDDDGIGIDYAQFAAWLQPSFHYKAKDLQKRVQGLFLHAKKTHGLRCIDIFKAVDDDASGLISRLEFKEALHDLGFPVTDAQIKGLIESVDGDGNGKIDYKEFAAAFGAPSENDDDDDDDDENDTGKTTKSKKPKKIPSLKALIEPSVLSAMLTAVHGKRRKNGLDLAAVFEKYDTHERGYLDAAAFSKGVAKLGIKLKKDHLACLCLCFGVKKKTDAINYYAFVDYLQHQPDTKKLDKIRSKISTQLRAFDKASGEAPTNLHTQLTQLDTKDAGWMPTATADAFFSDHGGLRLSASEIETLLERFGYDYPVRGKSKPVTGVDYDQCARWLQPTLHLDVQALHATVRSLFHHAQKTHQLRLKDVFRDIDVDASGVISCIELKETLQAMGLPLTDAQVRCLVDEYDTDGDGKINYREFVAAIGEPDDSDNTASKQKKDKSRGSSQSKSRSVVLSREILDVLTKAVQDKQRSSTDLVAIFEALDANESGFLDRDRFEKGLGKAKIKLKKDQLKAVAACFQNSKKRGIDYYQFVEFASARHDLDELAAIGDGMRKAIASYDKRSGEQPYNVLEFLKQLDRKKRLRLPVRAVKTFLAENTVVDFRLKDKEVAAVVAHFECHYDDGDAGVDYEQFARWLQPSLHYDVAELHDQLKRLFKKTKLKWRDIFKEMDADGNGIVTRLEFKEALRDLGLPVTDAQLRCLMDEYDTDGDGKMAYGEFLRALGQDDEADDGTETASPASPSFRKKMAARFTFSSSKSKRESKKVPGSESESDAAATKPKRTKLSIKSLFSPKAKVKKPPESSEDDTPAPSKKTAKKKPAARSSSDSESPQPRAKAKSKKLAISSDEAPAASKKRPSAKKPRSDSSEPPRRKKKVVSSDDDAPKTKTKASTKAKQPTSSRKPPPSSDSSSEQPPPKKSSRSNDRSRGKKTKSRSSKAKSHSSTDSAGAPSPPNRASRSARRQSATPKKVRYVSDSNGQLAPSDDEGASSNSSGMNVADLRKYKDRAKSKAKRKRRRHAESSTDEEASDAEYLAHMKQALRIAFDFYDVDRSNSIDKDELGHILRAVGDDVTVDELGNIMRAVDLDASGQIEFDEFYLMMKTRLYEQRVVFRAKTELEVRAIFDQIDADRNRVLDTAEFYHALVHELQIPLTPDEFDAVVDEIDTSNDGRIDIEEFSAFMLLVEQLSGGSASTQHLAHLCSDAISGMKKIARGAPRDPEAHLLALLGVPTNFRHAVTSTARRVQKHSMEYVLSFPPPETVYNMAQHGNLALVPTQTLQEAWAGVEASEALQKQAIVSLKLAKGVPAPYDKREHDVVGRKVRVCFFDMADATSATTAHGVRRLEGQIVGNIHEISVAWSKKEEDVWYFSRAATKADDYKFIVRTNTPADDLYLFIEFVLELKSETAHEMHQAATKAKYKAPPPAHALVPIEMVCCWAKIPVAQLLAPGSQDVVRFDVPLYGGSILNPVELDEDEISRRRSGWRALKKALTAYSPPQLHVKSLQIPKLPYPEKLQIAQLPSTIIAPYSAVSIIQDYMSLMKTVLSTLESPSHVYTCEPALKLFPRILDDADVYEAFRAVAAEQLRPGMFKTLAERHDRFKSVVLRMWPAFTAPRARIDIGGDTDDKTSSRLQAHLDDMAKGSTSLNPTFSTFLDRKFGFTDVKEPTTPFHIREVSFERLL</sequence>
<feature type="compositionally biased region" description="Basic residues" evidence="4">
    <location>
        <begin position="1"/>
        <end position="11"/>
    </location>
</feature>
<dbReference type="STRING" id="1156394.T0RXT4"/>
<feature type="compositionally biased region" description="Basic and acidic residues" evidence="4">
    <location>
        <begin position="1206"/>
        <end position="1215"/>
    </location>
</feature>
<feature type="domain" description="EF-hand" evidence="5">
    <location>
        <begin position="567"/>
        <end position="602"/>
    </location>
</feature>
<gene>
    <name evidence="6" type="ORF">SDRG_07399</name>
</gene>
<dbReference type="eggNOG" id="KOG0032">
    <property type="taxonomic scope" value="Eukaryota"/>
</dbReference>
<feature type="compositionally biased region" description="Acidic residues" evidence="4">
    <location>
        <begin position="323"/>
        <end position="334"/>
    </location>
</feature>
<dbReference type="eggNOG" id="KOG0027">
    <property type="taxonomic scope" value="Eukaryota"/>
</dbReference>
<feature type="domain" description="EF-hand" evidence="5">
    <location>
        <begin position="1321"/>
        <end position="1356"/>
    </location>
</feature>
<keyword evidence="2" id="KW-0677">Repeat</keyword>
<dbReference type="Gene3D" id="1.10.238.10">
    <property type="entry name" value="EF-hand"/>
    <property type="match status" value="7"/>
</dbReference>
<dbReference type="InterPro" id="IPR002048">
    <property type="entry name" value="EF_hand_dom"/>
</dbReference>
<accession>T0RXT4</accession>
<dbReference type="InterPro" id="IPR011992">
    <property type="entry name" value="EF-hand-dom_pair"/>
</dbReference>
<feature type="domain" description="EF-hand" evidence="5">
    <location>
        <begin position="253"/>
        <end position="288"/>
    </location>
</feature>
<dbReference type="InterPro" id="IPR050145">
    <property type="entry name" value="Centrin_CML-like"/>
</dbReference>
<protein>
    <recommendedName>
        <fullName evidence="5">EF-hand domain-containing protein</fullName>
    </recommendedName>
</protein>
<feature type="domain" description="EF-hand" evidence="5">
    <location>
        <begin position="1242"/>
        <end position="1277"/>
    </location>
</feature>
<evidence type="ECO:0000256" key="2">
    <source>
        <dbReference type="ARBA" id="ARBA00022737"/>
    </source>
</evidence>
<dbReference type="FunFam" id="1.10.238.10:FF:000178">
    <property type="entry name" value="Calmodulin-2 A"/>
    <property type="match status" value="1"/>
</dbReference>
<feature type="region of interest" description="Disordered" evidence="4">
    <location>
        <begin position="933"/>
        <end position="1236"/>
    </location>
</feature>
<dbReference type="Pfam" id="PF13499">
    <property type="entry name" value="EF-hand_7"/>
    <property type="match status" value="5"/>
</dbReference>
<dbReference type="SUPFAM" id="SSF47473">
    <property type="entry name" value="EF-hand"/>
    <property type="match status" value="5"/>
</dbReference>
<feature type="domain" description="EF-hand" evidence="5">
    <location>
        <begin position="289"/>
        <end position="324"/>
    </location>
</feature>
<feature type="compositionally biased region" description="Basic residues" evidence="4">
    <location>
        <begin position="1134"/>
        <end position="1147"/>
    </location>
</feature>
<comment type="similarity">
    <text evidence="1">Belongs to the centrin family.</text>
</comment>
<proteinExistence type="inferred from homology"/>
<dbReference type="InParanoid" id="T0RXT4"/>
<feature type="region of interest" description="Disordered" evidence="4">
    <location>
        <begin position="1"/>
        <end position="39"/>
    </location>
</feature>
<dbReference type="GO" id="GO:0005509">
    <property type="term" value="F:calcium ion binding"/>
    <property type="evidence" value="ECO:0007669"/>
    <property type="project" value="InterPro"/>
</dbReference>
<dbReference type="GO" id="GO:0043226">
    <property type="term" value="C:organelle"/>
    <property type="evidence" value="ECO:0007669"/>
    <property type="project" value="UniProtKB-ARBA"/>
</dbReference>
<feature type="compositionally biased region" description="Low complexity" evidence="4">
    <location>
        <begin position="1049"/>
        <end position="1059"/>
    </location>
</feature>
<dbReference type="OMA" id="WCKIPVR"/>
<evidence type="ECO:0000313" key="7">
    <source>
        <dbReference type="Proteomes" id="UP000030762"/>
    </source>
</evidence>
<dbReference type="RefSeq" id="XP_008611451.1">
    <property type="nucleotide sequence ID" value="XM_008613229.1"/>
</dbReference>
<feature type="region of interest" description="Disordered" evidence="4">
    <location>
        <begin position="634"/>
        <end position="658"/>
    </location>
</feature>
<evidence type="ECO:0000313" key="6">
    <source>
        <dbReference type="EMBL" id="EQC35167.1"/>
    </source>
</evidence>
<feature type="domain" description="EF-hand" evidence="5">
    <location>
        <begin position="902"/>
        <end position="937"/>
    </location>
</feature>
<organism evidence="6 7">
    <name type="scientific">Saprolegnia diclina (strain VS20)</name>
    <dbReference type="NCBI Taxonomy" id="1156394"/>
    <lineage>
        <taxon>Eukaryota</taxon>
        <taxon>Sar</taxon>
        <taxon>Stramenopiles</taxon>
        <taxon>Oomycota</taxon>
        <taxon>Saprolegniomycetes</taxon>
        <taxon>Saprolegniales</taxon>
        <taxon>Saprolegniaceae</taxon>
        <taxon>Saprolegnia</taxon>
    </lineage>
</organism>
<dbReference type="PROSITE" id="PS50222">
    <property type="entry name" value="EF_HAND_2"/>
    <property type="match status" value="11"/>
</dbReference>
<dbReference type="VEuPathDB" id="FungiDB:SDRG_07399"/>
<dbReference type="CDD" id="cd00051">
    <property type="entry name" value="EFh"/>
    <property type="match status" value="4"/>
</dbReference>
<evidence type="ECO:0000256" key="3">
    <source>
        <dbReference type="ARBA" id="ARBA00022837"/>
    </source>
</evidence>
<keyword evidence="3" id="KW-0106">Calcium</keyword>
<dbReference type="GeneID" id="19948126"/>
<feature type="compositionally biased region" description="Low complexity" evidence="4">
    <location>
        <begin position="1148"/>
        <end position="1174"/>
    </location>
</feature>
<dbReference type="Proteomes" id="UP000030762">
    <property type="component" value="Unassembled WGS sequence"/>
</dbReference>
<dbReference type="OrthoDB" id="26525at2759"/>
<feature type="domain" description="EF-hand" evidence="5">
    <location>
        <begin position="680"/>
        <end position="715"/>
    </location>
</feature>
<feature type="domain" description="EF-hand" evidence="5">
    <location>
        <begin position="1358"/>
        <end position="1393"/>
    </location>
</feature>
<dbReference type="PANTHER" id="PTHR23050">
    <property type="entry name" value="CALCIUM BINDING PROTEIN"/>
    <property type="match status" value="1"/>
</dbReference>
<feature type="domain" description="EF-hand" evidence="5">
    <location>
        <begin position="866"/>
        <end position="901"/>
    </location>
</feature>
<evidence type="ECO:0000256" key="1">
    <source>
        <dbReference type="ARBA" id="ARBA00005253"/>
    </source>
</evidence>
<reference evidence="6 7" key="1">
    <citation type="submission" date="2012-04" db="EMBL/GenBank/DDBJ databases">
        <title>The Genome Sequence of Saprolegnia declina VS20.</title>
        <authorList>
            <consortium name="The Broad Institute Genome Sequencing Platform"/>
            <person name="Russ C."/>
            <person name="Nusbaum C."/>
            <person name="Tyler B."/>
            <person name="van West P."/>
            <person name="Dieguez-Uribeondo J."/>
            <person name="de Bruijn I."/>
            <person name="Tripathy S."/>
            <person name="Jiang R."/>
            <person name="Young S.K."/>
            <person name="Zeng Q."/>
            <person name="Gargeya S."/>
            <person name="Fitzgerald M."/>
            <person name="Haas B."/>
            <person name="Abouelleil A."/>
            <person name="Alvarado L."/>
            <person name="Arachchi H.M."/>
            <person name="Berlin A."/>
            <person name="Chapman S.B."/>
            <person name="Goldberg J."/>
            <person name="Griggs A."/>
            <person name="Gujja S."/>
            <person name="Hansen M."/>
            <person name="Howarth C."/>
            <person name="Imamovic A."/>
            <person name="Larimer J."/>
            <person name="McCowen C."/>
            <person name="Montmayeur A."/>
            <person name="Murphy C."/>
            <person name="Neiman D."/>
            <person name="Pearson M."/>
            <person name="Priest M."/>
            <person name="Roberts A."/>
            <person name="Saif S."/>
            <person name="Shea T."/>
            <person name="Sisk P."/>
            <person name="Sykes S."/>
            <person name="Wortman J."/>
            <person name="Nusbaum C."/>
            <person name="Birren B."/>
        </authorList>
    </citation>
    <scope>NUCLEOTIDE SEQUENCE [LARGE SCALE GENOMIC DNA]</scope>
    <source>
        <strain evidence="6 7">VS20</strain>
    </source>
</reference>
<keyword evidence="7" id="KW-1185">Reference proteome</keyword>
<feature type="compositionally biased region" description="Low complexity" evidence="4">
    <location>
        <begin position="1100"/>
        <end position="1119"/>
    </location>
</feature>